<evidence type="ECO:0000313" key="5">
    <source>
        <dbReference type="EMBL" id="MBB6431743.1"/>
    </source>
</evidence>
<feature type="chain" id="PRO_5031300210" evidence="3">
    <location>
        <begin position="22"/>
        <end position="616"/>
    </location>
</feature>
<dbReference type="RefSeq" id="WP_184679332.1">
    <property type="nucleotide sequence ID" value="NZ_JACHGY010000002.1"/>
</dbReference>
<dbReference type="PANTHER" id="PTHR42693">
    <property type="entry name" value="ARYLSULFATASE FAMILY MEMBER"/>
    <property type="match status" value="1"/>
</dbReference>
<feature type="signal peptide" evidence="3">
    <location>
        <begin position="1"/>
        <end position="21"/>
    </location>
</feature>
<organism evidence="5 6">
    <name type="scientific">Algisphaera agarilytica</name>
    <dbReference type="NCBI Taxonomy" id="1385975"/>
    <lineage>
        <taxon>Bacteria</taxon>
        <taxon>Pseudomonadati</taxon>
        <taxon>Planctomycetota</taxon>
        <taxon>Phycisphaerae</taxon>
        <taxon>Phycisphaerales</taxon>
        <taxon>Phycisphaeraceae</taxon>
        <taxon>Algisphaera</taxon>
    </lineage>
</organism>
<evidence type="ECO:0000256" key="3">
    <source>
        <dbReference type="SAM" id="SignalP"/>
    </source>
</evidence>
<dbReference type="AlphaFoldDB" id="A0A7X0H9T6"/>
<dbReference type="CDD" id="cd16153">
    <property type="entry name" value="sulfatase_like"/>
    <property type="match status" value="1"/>
</dbReference>
<keyword evidence="3" id="KW-0732">Signal</keyword>
<dbReference type="EMBL" id="JACHGY010000002">
    <property type="protein sequence ID" value="MBB6431743.1"/>
    <property type="molecule type" value="Genomic_DNA"/>
</dbReference>
<name>A0A7X0H9T6_9BACT</name>
<comment type="caution">
    <text evidence="5">The sequence shown here is derived from an EMBL/GenBank/DDBJ whole genome shotgun (WGS) entry which is preliminary data.</text>
</comment>
<keyword evidence="2" id="KW-0378">Hydrolase</keyword>
<dbReference type="Gene3D" id="3.40.720.10">
    <property type="entry name" value="Alkaline Phosphatase, subunit A"/>
    <property type="match status" value="1"/>
</dbReference>
<protein>
    <submittedName>
        <fullName evidence="5">Arylsulfatase A-like enzyme</fullName>
    </submittedName>
</protein>
<comment type="similarity">
    <text evidence="1">Belongs to the sulfatase family.</text>
</comment>
<reference evidence="5 6" key="1">
    <citation type="submission" date="2020-08" db="EMBL/GenBank/DDBJ databases">
        <title>Genomic Encyclopedia of Type Strains, Phase IV (KMG-IV): sequencing the most valuable type-strain genomes for metagenomic binning, comparative biology and taxonomic classification.</title>
        <authorList>
            <person name="Goeker M."/>
        </authorList>
    </citation>
    <scope>NUCLEOTIDE SEQUENCE [LARGE SCALE GENOMIC DNA]</scope>
    <source>
        <strain evidence="5 6">DSM 103725</strain>
    </source>
</reference>
<dbReference type="SUPFAM" id="SSF53649">
    <property type="entry name" value="Alkaline phosphatase-like"/>
    <property type="match status" value="1"/>
</dbReference>
<accession>A0A7X0H9T6</accession>
<evidence type="ECO:0000256" key="2">
    <source>
        <dbReference type="ARBA" id="ARBA00022801"/>
    </source>
</evidence>
<dbReference type="InterPro" id="IPR000917">
    <property type="entry name" value="Sulfatase_N"/>
</dbReference>
<evidence type="ECO:0000313" key="6">
    <source>
        <dbReference type="Proteomes" id="UP000541810"/>
    </source>
</evidence>
<proteinExistence type="inferred from homology"/>
<dbReference type="Pfam" id="PF00884">
    <property type="entry name" value="Sulfatase"/>
    <property type="match status" value="1"/>
</dbReference>
<dbReference type="PANTHER" id="PTHR42693:SF53">
    <property type="entry name" value="ENDO-4-O-SULFATASE"/>
    <property type="match status" value="1"/>
</dbReference>
<gene>
    <name evidence="5" type="ORF">HNQ40_003626</name>
</gene>
<sequence>MRKFFILLLLTLAILPGKAVAAEQTQPNILYILTDDQRYDSIQAFNRILHGRDHSALGYVESPNVDRLTEMGTTFINAWSHTQGCAPSRAAIHYGRYPHHTGLYSFEYHNNKVEHWQQSMPEVMAELGYQTFHVGKLGVRQRKIGSNGESKGQYPLYENDINAKIMWNEGFTDWNKGTMTEIEGVKLPHPVKNVVTMYSPEGREYTGSGLNTIPGFEHMSKETDEKYHLIRHYKPGQNREPGYWPTFYGGVSPQPAGLTRDAWYVTELENFLDHPGEKLTIGSQAYDGVDQSRPIFAHLGFNFPHTPVFPPKSYRERFQKITYDIPTWDLDEFAKLPPQMQNFVKNHKPSDHFTDAEKQQMVQDYYAFCAYGDELVGQAADAFIEYNETRGEPWMIVYVCGDHGWKFNEHGSTAKFTSWRPDAQNPMIVVSSDKEAFPAGKVVHAFAEFVDIKPTVIAAGGADLSSDRFTYLDGYDLAKVASGELAPRDYIIGENLVLTGPRATIRTEQYMFSLRNRPHDKRGEDFEWALSASYEDLEPILYDVIADPDELNNLAHDPAYREVAEALKTKLLDIVLGDGRVEVEWEQWGTGTQVFTSNFAPGADDKTIKIPAVGAP</sequence>
<dbReference type="InterPro" id="IPR017850">
    <property type="entry name" value="Alkaline_phosphatase_core_sf"/>
</dbReference>
<feature type="domain" description="Sulfatase N-terminal" evidence="4">
    <location>
        <begin position="27"/>
        <end position="461"/>
    </location>
</feature>
<evidence type="ECO:0000256" key="1">
    <source>
        <dbReference type="ARBA" id="ARBA00008779"/>
    </source>
</evidence>
<keyword evidence="6" id="KW-1185">Reference proteome</keyword>
<dbReference type="Proteomes" id="UP000541810">
    <property type="component" value="Unassembled WGS sequence"/>
</dbReference>
<evidence type="ECO:0000259" key="4">
    <source>
        <dbReference type="Pfam" id="PF00884"/>
    </source>
</evidence>
<dbReference type="GO" id="GO:0004065">
    <property type="term" value="F:arylsulfatase activity"/>
    <property type="evidence" value="ECO:0007669"/>
    <property type="project" value="TreeGrafter"/>
</dbReference>
<dbReference type="InterPro" id="IPR050738">
    <property type="entry name" value="Sulfatase"/>
</dbReference>